<dbReference type="EMBL" id="MFCX01000038">
    <property type="protein sequence ID" value="OGE24839.1"/>
    <property type="molecule type" value="Genomic_DNA"/>
</dbReference>
<dbReference type="NCBIfam" id="TIGR01764">
    <property type="entry name" value="excise"/>
    <property type="match status" value="1"/>
</dbReference>
<feature type="domain" description="Fido" evidence="4">
    <location>
        <begin position="96"/>
        <end position="232"/>
    </location>
</feature>
<dbReference type="GO" id="GO:0005524">
    <property type="term" value="F:ATP binding"/>
    <property type="evidence" value="ECO:0007669"/>
    <property type="project" value="UniProtKB-KW"/>
</dbReference>
<keyword evidence="2" id="KW-0067">ATP-binding</keyword>
<evidence type="ECO:0000256" key="2">
    <source>
        <dbReference type="PIRSR" id="PIRSR640198-2"/>
    </source>
</evidence>
<proteinExistence type="predicted"/>
<evidence type="ECO:0000256" key="3">
    <source>
        <dbReference type="PIRSR" id="PIRSR640198-3"/>
    </source>
</evidence>
<sequence>MDNKLLLLTSKKQKLDSFRPLPPELVKNLDDWFKVELTYTSNAIEGNTLTRAETALVVEKGITVQGKSLTEHLEATNHVEALDYVKTLVGKERQDITEDDIMNIHRLILNKIEAGSAGRYRTQHARLTETDVVLPNPVKVPDLMQEFVKWLVSDNSDHIAKIAAAAHYKLVSIHPFSDGNGRTSRLLMNLLLMQEGYPPAIIRKEDRLAYINSLERAQKGNGLDDFYNLIYEAVDRSLDIYLEAIEPERISVAELSPEQRFYTTEEVAKLLKVDPESVRRYVRSGKLRAVRLGGKFIRIDRVDLNNFIEGLKR</sequence>
<feature type="site" description="Important for autoinhibition of adenylyltransferase activity" evidence="3">
    <location>
        <position position="45"/>
    </location>
</feature>
<keyword evidence="2" id="KW-0547">Nucleotide-binding</keyword>
<name>A0A1F5J8C9_9BACT</name>
<gene>
    <name evidence="5" type="ORF">A3C26_00190</name>
</gene>
<evidence type="ECO:0000259" key="4">
    <source>
        <dbReference type="PROSITE" id="PS51459"/>
    </source>
</evidence>
<dbReference type="InterPro" id="IPR041657">
    <property type="entry name" value="HTH_17"/>
</dbReference>
<evidence type="ECO:0000313" key="5">
    <source>
        <dbReference type="EMBL" id="OGE24839.1"/>
    </source>
</evidence>
<dbReference type="InterPro" id="IPR010093">
    <property type="entry name" value="SinI_DNA-bd"/>
</dbReference>
<comment type="caution">
    <text evidence="5">The sequence shown here is derived from an EMBL/GenBank/DDBJ whole genome shotgun (WGS) entry which is preliminary data.</text>
</comment>
<dbReference type="SUPFAM" id="SSF140931">
    <property type="entry name" value="Fic-like"/>
    <property type="match status" value="1"/>
</dbReference>
<dbReference type="SUPFAM" id="SSF46955">
    <property type="entry name" value="Putative DNA-binding domain"/>
    <property type="match status" value="1"/>
</dbReference>
<protein>
    <recommendedName>
        <fullName evidence="4">Fido domain-containing protein</fullName>
    </recommendedName>
</protein>
<dbReference type="InterPro" id="IPR009061">
    <property type="entry name" value="DNA-bd_dom_put_sf"/>
</dbReference>
<dbReference type="Gene3D" id="1.10.3290.10">
    <property type="entry name" value="Fido-like domain"/>
    <property type="match status" value="1"/>
</dbReference>
<dbReference type="PROSITE" id="PS51459">
    <property type="entry name" value="FIDO"/>
    <property type="match status" value="1"/>
</dbReference>
<dbReference type="AlphaFoldDB" id="A0A1F5J8C9"/>
<dbReference type="InterPro" id="IPR036597">
    <property type="entry name" value="Fido-like_dom_sf"/>
</dbReference>
<dbReference type="InterPro" id="IPR040198">
    <property type="entry name" value="Fido_containing"/>
</dbReference>
<feature type="active site" evidence="1">
    <location>
        <position position="174"/>
    </location>
</feature>
<dbReference type="InterPro" id="IPR003812">
    <property type="entry name" value="Fido"/>
</dbReference>
<dbReference type="PANTHER" id="PTHR13504:SF38">
    <property type="entry name" value="FIDO DOMAIN-CONTAINING PROTEIN"/>
    <property type="match status" value="1"/>
</dbReference>
<evidence type="ECO:0000313" key="6">
    <source>
        <dbReference type="Proteomes" id="UP000177042"/>
    </source>
</evidence>
<feature type="binding site" evidence="2">
    <location>
        <begin position="178"/>
        <end position="185"/>
    </location>
    <ligand>
        <name>ATP</name>
        <dbReference type="ChEBI" id="CHEBI:30616"/>
    </ligand>
</feature>
<dbReference type="PANTHER" id="PTHR13504">
    <property type="entry name" value="FIDO DOMAIN-CONTAINING PROTEIN DDB_G0283145"/>
    <property type="match status" value="1"/>
</dbReference>
<dbReference type="Proteomes" id="UP000177042">
    <property type="component" value="Unassembled WGS sequence"/>
</dbReference>
<evidence type="ECO:0000256" key="1">
    <source>
        <dbReference type="PIRSR" id="PIRSR640198-1"/>
    </source>
</evidence>
<organism evidence="5 6">
    <name type="scientific">Candidatus Daviesbacteria bacterium RIFCSPHIGHO2_02_FULL_39_12</name>
    <dbReference type="NCBI Taxonomy" id="1797770"/>
    <lineage>
        <taxon>Bacteria</taxon>
        <taxon>Candidatus Daviesiibacteriota</taxon>
    </lineage>
</organism>
<reference evidence="5 6" key="1">
    <citation type="journal article" date="2016" name="Nat. Commun.">
        <title>Thousands of microbial genomes shed light on interconnected biogeochemical processes in an aquifer system.</title>
        <authorList>
            <person name="Anantharaman K."/>
            <person name="Brown C.T."/>
            <person name="Hug L.A."/>
            <person name="Sharon I."/>
            <person name="Castelle C.J."/>
            <person name="Probst A.J."/>
            <person name="Thomas B.C."/>
            <person name="Singh A."/>
            <person name="Wilkins M.J."/>
            <person name="Karaoz U."/>
            <person name="Brodie E.L."/>
            <person name="Williams K.H."/>
            <person name="Hubbard S.S."/>
            <person name="Banfield J.F."/>
        </authorList>
    </citation>
    <scope>NUCLEOTIDE SEQUENCE [LARGE SCALE GENOMIC DNA]</scope>
</reference>
<dbReference type="GO" id="GO:0003677">
    <property type="term" value="F:DNA binding"/>
    <property type="evidence" value="ECO:0007669"/>
    <property type="project" value="InterPro"/>
</dbReference>
<dbReference type="Pfam" id="PF02661">
    <property type="entry name" value="Fic"/>
    <property type="match status" value="1"/>
</dbReference>
<accession>A0A1F5J8C9</accession>
<dbReference type="Pfam" id="PF12728">
    <property type="entry name" value="HTH_17"/>
    <property type="match status" value="1"/>
</dbReference>